<evidence type="ECO:0000256" key="5">
    <source>
        <dbReference type="ARBA" id="ARBA00075513"/>
    </source>
</evidence>
<dbReference type="Pfam" id="PF25455">
    <property type="entry name" value="Beta-barrel_CAF17_C"/>
    <property type="match status" value="1"/>
</dbReference>
<sequence>MRFLCFGRGAFAYAGCLGLYARSCSERYMRVAFPSGSHRAGMRVRKYSQDETSRGVGVRSACYHLPHRTVVRLQGPDTGLFLQGLITNDVGLLEEPGKGAMYAHMLNVQGRTLFDIMLYRLKESDAGLGVFVECDSTVEAALLRHFKMYKLRKKLHINPCPELSVWAVLPKQRPTEQAASKPELSSPDKGLVLVTDPRTAEMGWRLVLDNQVDPLDIITSCHKGDTEEYHRHRYAIGLPEGVKDLPPGVALPLESNLVYMQGISFSKGCYIGQELTARTHHTGVVRKRLMPVCLSAPVQDLEEGAALQTQSGKPAGKHRAGVGKLGLSLVRTANAKEVLTLKSKNDAVVTVQASVPDWWPEDVKNSYRE</sequence>
<keyword evidence="10" id="KW-1185">Reference proteome</keyword>
<dbReference type="InParanoid" id="H3CST6"/>
<dbReference type="Gene3D" id="3.30.1360.120">
    <property type="entry name" value="Probable tRNA modification gtpase trme, domain 1"/>
    <property type="match status" value="1"/>
</dbReference>
<keyword evidence="2" id="KW-0809">Transit peptide</keyword>
<keyword evidence="4" id="KW-0350">Heme biosynthesis</keyword>
<dbReference type="GeneTree" id="ENSGT00390000006465"/>
<keyword evidence="3" id="KW-0496">Mitochondrion</keyword>
<proteinExistence type="inferred from homology"/>
<evidence type="ECO:0000313" key="10">
    <source>
        <dbReference type="Proteomes" id="UP000007303"/>
    </source>
</evidence>
<reference evidence="10" key="1">
    <citation type="journal article" date="2004" name="Nature">
        <title>Genome duplication in the teleost fish Tetraodon nigroviridis reveals the early vertebrate proto-karyotype.</title>
        <authorList>
            <person name="Jaillon O."/>
            <person name="Aury J.-M."/>
            <person name="Brunet F."/>
            <person name="Petit J.-L."/>
            <person name="Stange-Thomann N."/>
            <person name="Mauceli E."/>
            <person name="Bouneau L."/>
            <person name="Fischer C."/>
            <person name="Ozouf-Costaz C."/>
            <person name="Bernot A."/>
            <person name="Nicaud S."/>
            <person name="Jaffe D."/>
            <person name="Fisher S."/>
            <person name="Lutfalla G."/>
            <person name="Dossat C."/>
            <person name="Segurens B."/>
            <person name="Dasilva C."/>
            <person name="Salanoubat M."/>
            <person name="Levy M."/>
            <person name="Boudet N."/>
            <person name="Castellano S."/>
            <person name="Anthouard V."/>
            <person name="Jubin C."/>
            <person name="Castelli V."/>
            <person name="Katinka M."/>
            <person name="Vacherie B."/>
            <person name="Biemont C."/>
            <person name="Skalli Z."/>
            <person name="Cattolico L."/>
            <person name="Poulain J."/>
            <person name="De Berardinis V."/>
            <person name="Cruaud C."/>
            <person name="Duprat S."/>
            <person name="Brottier P."/>
            <person name="Coutanceau J.-P."/>
            <person name="Gouzy J."/>
            <person name="Parra G."/>
            <person name="Lardier G."/>
            <person name="Chapple C."/>
            <person name="McKernan K.J."/>
            <person name="McEwan P."/>
            <person name="Bosak S."/>
            <person name="Kellis M."/>
            <person name="Volff J.-N."/>
            <person name="Guigo R."/>
            <person name="Zody M.C."/>
            <person name="Mesirov J."/>
            <person name="Lindblad-Toh K."/>
            <person name="Birren B."/>
            <person name="Nusbaum C."/>
            <person name="Kahn D."/>
            <person name="Robinson-Rechavi M."/>
            <person name="Laudet V."/>
            <person name="Schachter V."/>
            <person name="Quetier F."/>
            <person name="Saurin W."/>
            <person name="Scarpelli C."/>
            <person name="Wincker P."/>
            <person name="Lander E.S."/>
            <person name="Weissenbach J."/>
            <person name="Roest Crollius H."/>
        </authorList>
    </citation>
    <scope>NUCLEOTIDE SEQUENCE [LARGE SCALE GENOMIC DNA]</scope>
</reference>
<dbReference type="PANTHER" id="PTHR22602">
    <property type="entry name" value="TRANSFERASE CAF17, MITOCHONDRIAL-RELATED"/>
    <property type="match status" value="1"/>
</dbReference>
<reference evidence="9" key="3">
    <citation type="submission" date="2025-09" db="UniProtKB">
        <authorList>
            <consortium name="Ensembl"/>
        </authorList>
    </citation>
    <scope>IDENTIFICATION</scope>
</reference>
<evidence type="ECO:0000256" key="2">
    <source>
        <dbReference type="ARBA" id="ARBA00022946"/>
    </source>
</evidence>
<evidence type="ECO:0000256" key="6">
    <source>
        <dbReference type="ARBA" id="ARBA00093447"/>
    </source>
</evidence>
<accession>H3CST6</accession>
<feature type="domain" description="CAF17 C-terminal" evidence="8">
    <location>
        <begin position="286"/>
        <end position="360"/>
    </location>
</feature>
<dbReference type="SUPFAM" id="SSF103025">
    <property type="entry name" value="Folate-binding domain"/>
    <property type="match status" value="1"/>
</dbReference>
<evidence type="ECO:0000313" key="9">
    <source>
        <dbReference type="Ensembl" id="ENSTNIP00000011320.1"/>
    </source>
</evidence>
<evidence type="ECO:0000256" key="3">
    <source>
        <dbReference type="ARBA" id="ARBA00023128"/>
    </source>
</evidence>
<dbReference type="AlphaFoldDB" id="H3CST6"/>
<comment type="similarity">
    <text evidence="6">Belongs to the GcvT family. CAF17/IBA57 subfamily.</text>
</comment>
<dbReference type="GO" id="GO:0005759">
    <property type="term" value="C:mitochondrial matrix"/>
    <property type="evidence" value="ECO:0007669"/>
    <property type="project" value="TreeGrafter"/>
</dbReference>
<dbReference type="HOGENOM" id="CLU_007884_7_0_1"/>
<dbReference type="NCBIfam" id="TIGR03317">
    <property type="entry name" value="ygfZ_signature"/>
    <property type="match status" value="1"/>
</dbReference>
<evidence type="ECO:0000259" key="8">
    <source>
        <dbReference type="Pfam" id="PF25455"/>
    </source>
</evidence>
<dbReference type="FunCoup" id="H3CST6">
    <property type="interactions" value="666"/>
</dbReference>
<dbReference type="GO" id="GO:0006783">
    <property type="term" value="P:heme biosynthetic process"/>
    <property type="evidence" value="ECO:0007669"/>
    <property type="project" value="UniProtKB-KW"/>
</dbReference>
<dbReference type="Ensembl" id="ENSTNIT00000011502.1">
    <property type="protein sequence ID" value="ENSTNIP00000011320.1"/>
    <property type="gene ID" value="ENSTNIG00000008483.1"/>
</dbReference>
<evidence type="ECO:0000256" key="7">
    <source>
        <dbReference type="ARBA" id="ARBA00093625"/>
    </source>
</evidence>
<name>H3CST6_TETNG</name>
<dbReference type="InterPro" id="IPR027266">
    <property type="entry name" value="TrmE/GcvT-like"/>
</dbReference>
<evidence type="ECO:0000256" key="1">
    <source>
        <dbReference type="ARBA" id="ARBA00004173"/>
    </source>
</evidence>
<dbReference type="FunFam" id="3.30.1360.120:FF:000015">
    <property type="entry name" value="IBA57, iron-sulfur cluster assembly"/>
    <property type="match status" value="1"/>
</dbReference>
<dbReference type="InterPro" id="IPR045179">
    <property type="entry name" value="YgfZ/GcvT"/>
</dbReference>
<dbReference type="PANTHER" id="PTHR22602:SF0">
    <property type="entry name" value="TRANSFERASE CAF17, MITOCHONDRIAL-RELATED"/>
    <property type="match status" value="1"/>
</dbReference>
<reference evidence="9" key="2">
    <citation type="submission" date="2025-08" db="UniProtKB">
        <authorList>
            <consortium name="Ensembl"/>
        </authorList>
    </citation>
    <scope>IDENTIFICATION</scope>
</reference>
<protein>
    <recommendedName>
        <fullName evidence="7">Iron-sulfur cluster assembly factor IBA57, mitochondrial</fullName>
    </recommendedName>
    <alternativeName>
        <fullName evidence="5">Iron-sulfur cluster assembly factor homolog</fullName>
    </alternativeName>
</protein>
<dbReference type="STRING" id="99883.ENSTNIP00000011320"/>
<organism evidence="9 10">
    <name type="scientific">Tetraodon nigroviridis</name>
    <name type="common">Spotted green pufferfish</name>
    <name type="synonym">Chelonodon nigroviridis</name>
    <dbReference type="NCBI Taxonomy" id="99883"/>
    <lineage>
        <taxon>Eukaryota</taxon>
        <taxon>Metazoa</taxon>
        <taxon>Chordata</taxon>
        <taxon>Craniata</taxon>
        <taxon>Vertebrata</taxon>
        <taxon>Euteleostomi</taxon>
        <taxon>Actinopterygii</taxon>
        <taxon>Neopterygii</taxon>
        <taxon>Teleostei</taxon>
        <taxon>Neoteleostei</taxon>
        <taxon>Acanthomorphata</taxon>
        <taxon>Eupercaria</taxon>
        <taxon>Tetraodontiformes</taxon>
        <taxon>Tetradontoidea</taxon>
        <taxon>Tetraodontidae</taxon>
        <taxon>Tetraodon</taxon>
    </lineage>
</organism>
<dbReference type="InterPro" id="IPR017703">
    <property type="entry name" value="YgfZ/GCV_T_CS"/>
</dbReference>
<evidence type="ECO:0000256" key="4">
    <source>
        <dbReference type="ARBA" id="ARBA00023133"/>
    </source>
</evidence>
<dbReference type="InterPro" id="IPR057460">
    <property type="entry name" value="CAF17_C"/>
</dbReference>
<dbReference type="Proteomes" id="UP000007303">
    <property type="component" value="Unassembled WGS sequence"/>
</dbReference>
<dbReference type="GO" id="GO:0016226">
    <property type="term" value="P:iron-sulfur cluster assembly"/>
    <property type="evidence" value="ECO:0007669"/>
    <property type="project" value="TreeGrafter"/>
</dbReference>
<comment type="subcellular location">
    <subcellularLocation>
        <location evidence="1">Mitochondrion</location>
    </subcellularLocation>
</comment>
<dbReference type="OMA" id="MDRLHGV"/>